<dbReference type="InterPro" id="IPR043128">
    <property type="entry name" value="Rev_trsase/Diguanyl_cyclase"/>
</dbReference>
<keyword evidence="5" id="KW-0540">Nuclease</keyword>
<dbReference type="CDD" id="cd09274">
    <property type="entry name" value="RNase_HI_RT_Ty3"/>
    <property type="match status" value="1"/>
</dbReference>
<dbReference type="PANTHER" id="PTHR37984:SF5">
    <property type="entry name" value="PROTEIN NYNRIN-LIKE"/>
    <property type="match status" value="1"/>
</dbReference>
<evidence type="ECO:0000256" key="4">
    <source>
        <dbReference type="ARBA" id="ARBA00022695"/>
    </source>
</evidence>
<dbReference type="GO" id="GO:0006508">
    <property type="term" value="P:proteolysis"/>
    <property type="evidence" value="ECO:0007669"/>
    <property type="project" value="UniProtKB-KW"/>
</dbReference>
<dbReference type="InterPro" id="IPR043502">
    <property type="entry name" value="DNA/RNA_pol_sf"/>
</dbReference>
<evidence type="ECO:0000256" key="1">
    <source>
        <dbReference type="ARBA" id="ARBA00012493"/>
    </source>
</evidence>
<feature type="non-terminal residue" evidence="11">
    <location>
        <position position="1"/>
    </location>
</feature>
<evidence type="ECO:0000256" key="2">
    <source>
        <dbReference type="ARBA" id="ARBA00022670"/>
    </source>
</evidence>
<dbReference type="InterPro" id="IPR021109">
    <property type="entry name" value="Peptidase_aspartic_dom_sf"/>
</dbReference>
<sequence>HVIINDPKQCTDLLEQAKRVEAATTLTQPTVTPTTETMEESTTAALRRTNNTQNFRRDAYYNRNYPRYSNYDRRWPQQQNSVTYQQSPYQQQPSMSSRLSFKRVMVSHDGSATTPRQQPSKLLYIHIFVNNAKTRTMIDTGSTISAINTSYWNTIKDNQHIHPITTTCRMANNSQLHISGMVVLPITINNINTEINVFVIDDLCTDLLLGGDFCDKYNVNISYGGKYLTISTGQQQTRVKFQQQPNTQQVFHLKTLNDIAIPPLSSKVIQAASSSPPMSAIFTPSSRMTNKQHVIAPRAILTIDNTNTTTLTLLNTTTSIKRIPQGTTLGQIKNHEDNTCCYVRHNSCSIQPQHTTSITTPNPILSKSKSYSSIHSTMHELTSHLPRQQQDQILSILIKHKSVFDTSKTSIMNTNNISHRIPILPQHQPIQSYPYRKAAKETQIINEQVKEMLANHVIRPSTSPWSAPVVIIRTKDGSPRFCVDYRKLNLITERDVYPLPRIDDIIDKLAGSQYFTTLDLKAGYWQIPIEEQDKKKTAFVTTDGLFEFNVLPFGLSNAPANFQRIINSVLGVLRWDITLVYLDDIIVYSASFANHVKHLDLVLDALEKANVKLNAAKCSIAHKQLDYLGYRITPDGIKPTTTNVKKTIDFPTPTSIKAAYSFIQMAQFRFIKDFSTIAAPLNMFKNKNVKFEWTPECEQSFNILKQKLSQYPLLAFHDGKSKLKLKNQYGCFQRGNWWCFTAGDTRRTSPTKCLAMVWCITKLRPYLYGQEFTLITDHHSLCWLNKQSSKNGRLDRWSLQLQEYAFDIKHTPGSSNCVADCLSRYPIEQPDDVVEEQLEIMHGQINSIQPITLGISPPFDSSKI</sequence>
<dbReference type="CDD" id="cd00303">
    <property type="entry name" value="retropepsin_like"/>
    <property type="match status" value="1"/>
</dbReference>
<evidence type="ECO:0000256" key="6">
    <source>
        <dbReference type="ARBA" id="ARBA00022759"/>
    </source>
</evidence>
<dbReference type="Pfam" id="PF00078">
    <property type="entry name" value="RVT_1"/>
    <property type="match status" value="1"/>
</dbReference>
<dbReference type="Pfam" id="PF17917">
    <property type="entry name" value="RT_RNaseH"/>
    <property type="match status" value="1"/>
</dbReference>
<evidence type="ECO:0000313" key="11">
    <source>
        <dbReference type="EMBL" id="CAF4273439.1"/>
    </source>
</evidence>
<evidence type="ECO:0000256" key="5">
    <source>
        <dbReference type="ARBA" id="ARBA00022722"/>
    </source>
</evidence>
<dbReference type="FunFam" id="3.10.10.10:FF:000007">
    <property type="entry name" value="Retrovirus-related Pol polyprotein from transposon 17.6-like Protein"/>
    <property type="match status" value="1"/>
</dbReference>
<accession>A0A8S2T973</accession>
<dbReference type="Gene3D" id="3.10.10.10">
    <property type="entry name" value="HIV Type 1 Reverse Transcriptase, subunit A, domain 1"/>
    <property type="match status" value="1"/>
</dbReference>
<protein>
    <recommendedName>
        <fullName evidence="1">RNA-directed DNA polymerase</fullName>
        <ecNumber evidence="1">2.7.7.49</ecNumber>
    </recommendedName>
</protein>
<organism evidence="11 12">
    <name type="scientific">Didymodactylos carnosus</name>
    <dbReference type="NCBI Taxonomy" id="1234261"/>
    <lineage>
        <taxon>Eukaryota</taxon>
        <taxon>Metazoa</taxon>
        <taxon>Spiralia</taxon>
        <taxon>Gnathifera</taxon>
        <taxon>Rotifera</taxon>
        <taxon>Eurotatoria</taxon>
        <taxon>Bdelloidea</taxon>
        <taxon>Philodinida</taxon>
        <taxon>Philodinidae</taxon>
        <taxon>Didymodactylos</taxon>
    </lineage>
</organism>
<feature type="compositionally biased region" description="Low complexity" evidence="9">
    <location>
        <begin position="31"/>
        <end position="45"/>
    </location>
</feature>
<keyword evidence="8" id="KW-0695">RNA-directed DNA polymerase</keyword>
<feature type="compositionally biased region" description="Low complexity" evidence="9">
    <location>
        <begin position="84"/>
        <end position="93"/>
    </location>
</feature>
<evidence type="ECO:0000256" key="3">
    <source>
        <dbReference type="ARBA" id="ARBA00022679"/>
    </source>
</evidence>
<dbReference type="GO" id="GO:0008233">
    <property type="term" value="F:peptidase activity"/>
    <property type="evidence" value="ECO:0007669"/>
    <property type="project" value="UniProtKB-KW"/>
</dbReference>
<keyword evidence="6" id="KW-0255">Endonuclease</keyword>
<name>A0A8S2T973_9BILA</name>
<dbReference type="SUPFAM" id="SSF50630">
    <property type="entry name" value="Acid proteases"/>
    <property type="match status" value="1"/>
</dbReference>
<keyword evidence="2" id="KW-0645">Protease</keyword>
<dbReference type="EC" id="2.7.7.49" evidence="1"/>
<dbReference type="Gene3D" id="2.40.70.10">
    <property type="entry name" value="Acid Proteases"/>
    <property type="match status" value="1"/>
</dbReference>
<dbReference type="CDD" id="cd01647">
    <property type="entry name" value="RT_LTR"/>
    <property type="match status" value="1"/>
</dbReference>
<dbReference type="PANTHER" id="PTHR37984">
    <property type="entry name" value="PROTEIN CBG26694"/>
    <property type="match status" value="1"/>
</dbReference>
<dbReference type="PROSITE" id="PS50878">
    <property type="entry name" value="RT_POL"/>
    <property type="match status" value="1"/>
</dbReference>
<proteinExistence type="predicted"/>
<evidence type="ECO:0000256" key="9">
    <source>
        <dbReference type="SAM" id="MobiDB-lite"/>
    </source>
</evidence>
<dbReference type="InterPro" id="IPR000477">
    <property type="entry name" value="RT_dom"/>
</dbReference>
<evidence type="ECO:0000256" key="7">
    <source>
        <dbReference type="ARBA" id="ARBA00022801"/>
    </source>
</evidence>
<comment type="caution">
    <text evidence="11">The sequence shown here is derived from an EMBL/GenBank/DDBJ whole genome shotgun (WGS) entry which is preliminary data.</text>
</comment>
<dbReference type="EMBL" id="CAJOBA010054298">
    <property type="protein sequence ID" value="CAF4273439.1"/>
    <property type="molecule type" value="Genomic_DNA"/>
</dbReference>
<evidence type="ECO:0000313" key="12">
    <source>
        <dbReference type="Proteomes" id="UP000682733"/>
    </source>
</evidence>
<reference evidence="11" key="1">
    <citation type="submission" date="2021-02" db="EMBL/GenBank/DDBJ databases">
        <authorList>
            <person name="Nowell W R."/>
        </authorList>
    </citation>
    <scope>NUCLEOTIDE SEQUENCE</scope>
</reference>
<evidence type="ECO:0000256" key="8">
    <source>
        <dbReference type="ARBA" id="ARBA00022918"/>
    </source>
</evidence>
<dbReference type="SUPFAM" id="SSF56672">
    <property type="entry name" value="DNA/RNA polymerases"/>
    <property type="match status" value="1"/>
</dbReference>
<dbReference type="GO" id="GO:0003964">
    <property type="term" value="F:RNA-directed DNA polymerase activity"/>
    <property type="evidence" value="ECO:0007669"/>
    <property type="project" value="UniProtKB-KW"/>
</dbReference>
<dbReference type="GO" id="GO:0004519">
    <property type="term" value="F:endonuclease activity"/>
    <property type="evidence" value="ECO:0007669"/>
    <property type="project" value="UniProtKB-KW"/>
</dbReference>
<dbReference type="Proteomes" id="UP000682733">
    <property type="component" value="Unassembled WGS sequence"/>
</dbReference>
<dbReference type="InterPro" id="IPR050951">
    <property type="entry name" value="Retrovirus_Pol_polyprotein"/>
</dbReference>
<keyword evidence="4" id="KW-0548">Nucleotidyltransferase</keyword>
<feature type="region of interest" description="Disordered" evidence="9">
    <location>
        <begin position="31"/>
        <end position="93"/>
    </location>
</feature>
<keyword evidence="7" id="KW-0378">Hydrolase</keyword>
<feature type="domain" description="Reverse transcriptase" evidence="10">
    <location>
        <begin position="453"/>
        <end position="632"/>
    </location>
</feature>
<dbReference type="AlphaFoldDB" id="A0A8S2T973"/>
<gene>
    <name evidence="11" type="ORF">TMI583_LOCUS37163</name>
</gene>
<evidence type="ECO:0000259" key="10">
    <source>
        <dbReference type="PROSITE" id="PS50878"/>
    </source>
</evidence>
<dbReference type="Gene3D" id="3.30.70.270">
    <property type="match status" value="2"/>
</dbReference>
<dbReference type="InterPro" id="IPR041373">
    <property type="entry name" value="RT_RNaseH"/>
</dbReference>
<dbReference type="Pfam" id="PF13975">
    <property type="entry name" value="gag-asp_proteas"/>
    <property type="match status" value="1"/>
</dbReference>
<keyword evidence="3" id="KW-0808">Transferase</keyword>